<evidence type="ECO:0000313" key="1">
    <source>
        <dbReference type="EMBL" id="JAS70915.1"/>
    </source>
</evidence>
<proteinExistence type="predicted"/>
<accession>A0A1B6H863</accession>
<sequence length="114" mass="13345">EYSTFARLLLSAQEKYNTMFGADLKLPRIINSQTTTRHNHPHQNVKEYFRRTIFVPAFLDDMLNNLNSRFEHNSDVITPFGNFKHNHASSNHVDKIDCLSIYFEHETFSSVVKV</sequence>
<gene>
    <name evidence="1" type="ORF">g.57705</name>
</gene>
<organism evidence="1">
    <name type="scientific">Homalodisca liturata</name>
    <dbReference type="NCBI Taxonomy" id="320908"/>
    <lineage>
        <taxon>Eukaryota</taxon>
        <taxon>Metazoa</taxon>
        <taxon>Ecdysozoa</taxon>
        <taxon>Arthropoda</taxon>
        <taxon>Hexapoda</taxon>
        <taxon>Insecta</taxon>
        <taxon>Pterygota</taxon>
        <taxon>Neoptera</taxon>
        <taxon>Paraneoptera</taxon>
        <taxon>Hemiptera</taxon>
        <taxon>Auchenorrhyncha</taxon>
        <taxon>Membracoidea</taxon>
        <taxon>Cicadellidae</taxon>
        <taxon>Cicadellinae</taxon>
        <taxon>Proconiini</taxon>
        <taxon>Homalodisca</taxon>
    </lineage>
</organism>
<reference evidence="1" key="1">
    <citation type="submission" date="2015-11" db="EMBL/GenBank/DDBJ databases">
        <title>De novo transcriptome assembly of four potential Pierce s Disease insect vectors from Arizona vineyards.</title>
        <authorList>
            <person name="Tassone E.E."/>
        </authorList>
    </citation>
    <scope>NUCLEOTIDE SEQUENCE</scope>
</reference>
<dbReference type="AlphaFoldDB" id="A0A1B6H863"/>
<feature type="non-terminal residue" evidence="1">
    <location>
        <position position="1"/>
    </location>
</feature>
<protein>
    <submittedName>
        <fullName evidence="1">Uncharacterized protein</fullName>
    </submittedName>
</protein>
<name>A0A1B6H863_9HEMI</name>
<dbReference type="EMBL" id="GECU01036791">
    <property type="protein sequence ID" value="JAS70915.1"/>
    <property type="molecule type" value="Transcribed_RNA"/>
</dbReference>